<evidence type="ECO:0000256" key="4">
    <source>
        <dbReference type="SAM" id="SignalP"/>
    </source>
</evidence>
<dbReference type="InterPro" id="IPR023996">
    <property type="entry name" value="TonB-dep_OMP_SusC/RagA"/>
</dbReference>
<dbReference type="EMBL" id="WAEL01000001">
    <property type="protein sequence ID" value="NID09317.1"/>
    <property type="molecule type" value="Genomic_DNA"/>
</dbReference>
<evidence type="ECO:0000313" key="7">
    <source>
        <dbReference type="Proteomes" id="UP000606008"/>
    </source>
</evidence>
<evidence type="ECO:0000256" key="3">
    <source>
        <dbReference type="ARBA" id="ARBA00023237"/>
    </source>
</evidence>
<dbReference type="Gene3D" id="2.40.170.20">
    <property type="entry name" value="TonB-dependent receptor, beta-barrel domain"/>
    <property type="match status" value="1"/>
</dbReference>
<feature type="signal peptide" evidence="4">
    <location>
        <begin position="1"/>
        <end position="24"/>
    </location>
</feature>
<keyword evidence="4" id="KW-0732">Signal</keyword>
<keyword evidence="7" id="KW-1185">Reference proteome</keyword>
<comment type="subcellular location">
    <subcellularLocation>
        <location evidence="1">Cell outer membrane</location>
    </subcellularLocation>
</comment>
<dbReference type="Gene3D" id="2.170.130.10">
    <property type="entry name" value="TonB-dependent receptor, plug domain"/>
    <property type="match status" value="1"/>
</dbReference>
<evidence type="ECO:0000256" key="2">
    <source>
        <dbReference type="ARBA" id="ARBA00023136"/>
    </source>
</evidence>
<protein>
    <submittedName>
        <fullName evidence="6">SusC/RagA family TonB-linked outer membrane protein</fullName>
    </submittedName>
</protein>
<dbReference type="InterPro" id="IPR012910">
    <property type="entry name" value="Plug_dom"/>
</dbReference>
<dbReference type="NCBIfam" id="TIGR04057">
    <property type="entry name" value="SusC_RagA_signa"/>
    <property type="match status" value="1"/>
</dbReference>
<dbReference type="RefSeq" id="WP_166690958.1">
    <property type="nucleotide sequence ID" value="NZ_WAEL01000001.1"/>
</dbReference>
<sequence length="1003" mass="108621">MKQSVYIKTILGLLLLLVAGQLAAQNKATFKGTVIDAQRKPLANVSVGVQETNTSVMTGADGSFSVRAAMNDVLVIKQNGYLSQTVGINSDEPITVTLLPALTDAGEDDDVIIPFGIRKKRQVNSATVTFNADNLPLVPISSINSLLAGRIAGLGVQQTGSAPGNDGASFQIRGRSTFGPSGVRVLVDGIPRDIGDLDLNEVASITVLKDAASLAWYGLRAGNGVVLVTTKKGSSTRSKIQFDVQGGVQIADNLIKPLNAYDYATLYNEALVNDGSQPIYNAAALDAYKNNSDPYRFPSNNYLDYFLNKSSTAQRYTLSADGGNNSVRYFVLLGYFTQNGLFKYADGPDYNSNQSYDRFNFRGNVDFDVNKNLTVGLNVGGRSENRQQPGGNEAGTLLNQLYTTPPNAFPILNENGSYGGSSQFQNNPLGLLQERGYTSTNNRVLMATLDIRQKLDYITQGLSANINFSYDAQGDYSQGLNRDYEVIDVTGASPITYRNKTPLSYRTAGFGLTNRRNETWAGLDYDRLFGNHSVRASVRAQRFVSVFPTQLDFRGQGVSSRIDYSFKDRYYLGFVGTYSGSENFAPGRRYGYFPAVSAGWVVSDEAFIKPNPVLTYLKLRASYGQTGSSDVGGARFPFENFYARNTGGGGYTFGTGFSATTNANEVSIANPLITWETLTTLNLGTDLKFFNNVLSLSVDVFSAHRTGILTQSAIPSVLGQTLTVNAGEVESKGVDLALSYTKQLGKLTMSFYGNATTTRDILVYENGQAGLPEYQQTLGKLVGSRLVFLSDGIFQSQAEIAASPKQVLSGKVVPGDIKYKDVGGIDGKPDGIIDNYDRVRLDERDQPKAYYGFGTVLKYGILDLSAHLQGTTGRTLDVQGIVNAGPTAFNNESLSRWTPATSATAKYPRLGIADRANNTSASDFWLVSGDYLRVKNVEVGVTLPVAVLNRLRVKSARLYVGGYNLLSFSNTGLGIDPEIPFAGQGNSTYPYLKTFYAGLRTSF</sequence>
<dbReference type="SUPFAM" id="SSF49464">
    <property type="entry name" value="Carboxypeptidase regulatory domain-like"/>
    <property type="match status" value="1"/>
</dbReference>
<dbReference type="Proteomes" id="UP000606008">
    <property type="component" value="Unassembled WGS sequence"/>
</dbReference>
<reference evidence="7" key="2">
    <citation type="submission" date="2023-07" db="EMBL/GenBank/DDBJ databases">
        <authorList>
            <person name="Jung D.-H."/>
        </authorList>
    </citation>
    <scope>NUCLEOTIDE SEQUENCE [LARGE SCALE GENOMIC DNA]</scope>
    <source>
        <strain evidence="7">JA-25</strain>
    </source>
</reference>
<feature type="chain" id="PRO_5045185178" evidence="4">
    <location>
        <begin position="25"/>
        <end position="1003"/>
    </location>
</feature>
<evidence type="ECO:0000313" key="6">
    <source>
        <dbReference type="EMBL" id="NID09317.1"/>
    </source>
</evidence>
<comment type="caution">
    <text evidence="6">The sequence shown here is derived from an EMBL/GenBank/DDBJ whole genome shotgun (WGS) entry which is preliminary data.</text>
</comment>
<accession>A0ABX0QEB4</accession>
<dbReference type="InterPro" id="IPR037066">
    <property type="entry name" value="Plug_dom_sf"/>
</dbReference>
<evidence type="ECO:0000259" key="5">
    <source>
        <dbReference type="Pfam" id="PF07715"/>
    </source>
</evidence>
<dbReference type="InterPro" id="IPR008969">
    <property type="entry name" value="CarboxyPept-like_regulatory"/>
</dbReference>
<evidence type="ECO:0000256" key="1">
    <source>
        <dbReference type="ARBA" id="ARBA00004442"/>
    </source>
</evidence>
<reference evidence="7" key="1">
    <citation type="submission" date="2019-09" db="EMBL/GenBank/DDBJ databases">
        <authorList>
            <person name="Jung D.-H."/>
        </authorList>
    </citation>
    <scope>NUCLEOTIDE SEQUENCE [LARGE SCALE GENOMIC DNA]</scope>
    <source>
        <strain evidence="7">JA-25</strain>
    </source>
</reference>
<proteinExistence type="predicted"/>
<dbReference type="Gene3D" id="2.60.40.1120">
    <property type="entry name" value="Carboxypeptidase-like, regulatory domain"/>
    <property type="match status" value="1"/>
</dbReference>
<name>A0ABX0QEB4_9BACT</name>
<dbReference type="NCBIfam" id="TIGR04056">
    <property type="entry name" value="OMP_RagA_SusC"/>
    <property type="match status" value="1"/>
</dbReference>
<dbReference type="SUPFAM" id="SSF56935">
    <property type="entry name" value="Porins"/>
    <property type="match status" value="1"/>
</dbReference>
<feature type="domain" description="TonB-dependent receptor plug" evidence="5">
    <location>
        <begin position="120"/>
        <end position="225"/>
    </location>
</feature>
<gene>
    <name evidence="6" type="ORF">F7231_03980</name>
</gene>
<dbReference type="InterPro" id="IPR036942">
    <property type="entry name" value="Beta-barrel_TonB_sf"/>
</dbReference>
<keyword evidence="3" id="KW-0998">Cell outer membrane</keyword>
<dbReference type="Pfam" id="PF07715">
    <property type="entry name" value="Plug"/>
    <property type="match status" value="1"/>
</dbReference>
<dbReference type="Pfam" id="PF13715">
    <property type="entry name" value="CarbopepD_reg_2"/>
    <property type="match status" value="1"/>
</dbReference>
<keyword evidence="2" id="KW-0472">Membrane</keyword>
<dbReference type="InterPro" id="IPR023997">
    <property type="entry name" value="TonB-dep_OMP_SusC/RagA_CS"/>
</dbReference>
<organism evidence="6 7">
    <name type="scientific">Fibrivirga algicola</name>
    <dbReference type="NCBI Taxonomy" id="2950420"/>
    <lineage>
        <taxon>Bacteria</taxon>
        <taxon>Pseudomonadati</taxon>
        <taxon>Bacteroidota</taxon>
        <taxon>Cytophagia</taxon>
        <taxon>Cytophagales</taxon>
        <taxon>Spirosomataceae</taxon>
        <taxon>Fibrivirga</taxon>
    </lineage>
</organism>